<dbReference type="Proteomes" id="UP001576708">
    <property type="component" value="Unassembled WGS sequence"/>
</dbReference>
<feature type="compositionally biased region" description="Basic and acidic residues" evidence="1">
    <location>
        <begin position="115"/>
        <end position="125"/>
    </location>
</feature>
<keyword evidence="3" id="KW-1185">Reference proteome</keyword>
<evidence type="ECO:0000313" key="3">
    <source>
        <dbReference type="Proteomes" id="UP001576708"/>
    </source>
</evidence>
<reference evidence="2 3" key="1">
    <citation type="submission" date="2024-09" db="EMBL/GenBank/DDBJ databases">
        <authorList>
            <person name="Zhang Y."/>
        </authorList>
    </citation>
    <scope>NUCLEOTIDE SEQUENCE [LARGE SCALE GENOMIC DNA]</scope>
    <source>
        <strain evidence="2 3">ZJ318</strain>
    </source>
</reference>
<name>A0ABV4VPR4_9GAMM</name>
<dbReference type="EMBL" id="JBHFGU010000011">
    <property type="protein sequence ID" value="MFB2622172.1"/>
    <property type="molecule type" value="Genomic_DNA"/>
</dbReference>
<feature type="region of interest" description="Disordered" evidence="1">
    <location>
        <begin position="106"/>
        <end position="148"/>
    </location>
</feature>
<proteinExistence type="predicted"/>
<protein>
    <submittedName>
        <fullName evidence="2">Uncharacterized protein</fullName>
    </submittedName>
</protein>
<organism evidence="2 3">
    <name type="scientific">Shewanella mangrovisoli</name>
    <dbReference type="NCBI Taxonomy" id="2864211"/>
    <lineage>
        <taxon>Bacteria</taxon>
        <taxon>Pseudomonadati</taxon>
        <taxon>Pseudomonadota</taxon>
        <taxon>Gammaproteobacteria</taxon>
        <taxon>Alteromonadales</taxon>
        <taxon>Shewanellaceae</taxon>
        <taxon>Shewanella</taxon>
    </lineage>
</organism>
<evidence type="ECO:0000256" key="1">
    <source>
        <dbReference type="SAM" id="MobiDB-lite"/>
    </source>
</evidence>
<accession>A0ABV4VPR4</accession>
<sequence length="293" mass="33666">MKLIKAYAEDIEQGITADEADKLYAEGKIKSKFSFQCPDDNCSAPVTCANLDRPKLKRKRDPYYKVVGEHSEMCNIAKDIDPQKKGIRKTTDIYSDSDEYIDHAIRLNLQPPSTKRPESLDKNEYGDDVDASAKPRPRNTSDTGKRKIQRSKTLSSLIDAFLAKEPYMIQLPEVGVIDIRDFFVEINGQELSEFEDEFRIYYGKAWFNKKESGYSIVFDKTLTSADIVKRPSTYMPLDKLVESGFKRFKVNELDKLADKKPKTVFILSQTGPQVRNGYINFWCEGPEFLDYRS</sequence>
<comment type="caution">
    <text evidence="2">The sequence shown here is derived from an EMBL/GenBank/DDBJ whole genome shotgun (WGS) entry which is preliminary data.</text>
</comment>
<dbReference type="RefSeq" id="WP_186265188.1">
    <property type="nucleotide sequence ID" value="NZ_JBCATE010000011.1"/>
</dbReference>
<evidence type="ECO:0000313" key="2">
    <source>
        <dbReference type="EMBL" id="MFB2622172.1"/>
    </source>
</evidence>
<gene>
    <name evidence="2" type="ORF">ACE02W_20340</name>
</gene>